<dbReference type="InterPro" id="IPR027051">
    <property type="entry name" value="XdhC_Rossmann_dom"/>
</dbReference>
<dbReference type="Pfam" id="PF02625">
    <property type="entry name" value="XdhC_CoxI"/>
    <property type="match status" value="1"/>
</dbReference>
<dbReference type="AlphaFoldDB" id="A0A252F2G9"/>
<protein>
    <recommendedName>
        <fullName evidence="5">Xanthine dehydrogenase</fullName>
    </recommendedName>
</protein>
<feature type="domain" description="XdhC Rossmann" evidence="2">
    <location>
        <begin position="40"/>
        <end position="180"/>
    </location>
</feature>
<dbReference type="EMBL" id="NHOC01000009">
    <property type="protein sequence ID" value="OUM19976.1"/>
    <property type="molecule type" value="Genomic_DNA"/>
</dbReference>
<dbReference type="Gene3D" id="3.40.50.720">
    <property type="entry name" value="NAD(P)-binding Rossmann-like Domain"/>
    <property type="match status" value="1"/>
</dbReference>
<keyword evidence="4" id="KW-1185">Reference proteome</keyword>
<evidence type="ECO:0000259" key="1">
    <source>
        <dbReference type="Pfam" id="PF02625"/>
    </source>
</evidence>
<dbReference type="PANTHER" id="PTHR30388">
    <property type="entry name" value="ALDEHYDE OXIDOREDUCTASE MOLYBDENUM COFACTOR ASSEMBLY PROTEIN"/>
    <property type="match status" value="1"/>
</dbReference>
<dbReference type="Pfam" id="PF13478">
    <property type="entry name" value="XdhC_C"/>
    <property type="match status" value="1"/>
</dbReference>
<gene>
    <name evidence="3" type="ORF">CBW42_10370</name>
</gene>
<feature type="domain" description="XdhC- CoxI" evidence="1">
    <location>
        <begin position="206"/>
        <end position="265"/>
    </location>
</feature>
<sequence>MAVAETEGEFPDWARGPQPERFPSIASGVFCERISSRRELVICGGGHISKPVCALGHMLGYAVTVIDDRPEFAAQERFPEAERVLCQPFAQALAHLPADASYVIVTRGHKDDAACLARILQVPFAYCGMIGSKTKVASAMQRMRALGYTQQQLDTVHSPIGLKIGAHTPEEIAVSIAAELIEVNSMREVSLLSADIMQQLLYHPGRMVMVTIVRREGSAPRGAGARMLVAEDGNCYGTIGGGSVEHAAQQRARDLFGGVPELQEYELGGGEASHLGMVCGGNVTMLFTPIEAY</sequence>
<accession>A0A252F2G9</accession>
<dbReference type="InterPro" id="IPR003777">
    <property type="entry name" value="XdhC_CoxI"/>
</dbReference>
<dbReference type="InterPro" id="IPR052698">
    <property type="entry name" value="MoCofactor_Util/Proc"/>
</dbReference>
<reference evidence="3 4" key="1">
    <citation type="submission" date="2017-05" db="EMBL/GenBank/DDBJ databases">
        <title>Butyricicoccus porcorum sp. nov. a butyrate-producing bacterium from the swine intestinal tract.</title>
        <authorList>
            <person name="Trachsel J."/>
            <person name="Humphrey S."/>
            <person name="Allen H.K."/>
        </authorList>
    </citation>
    <scope>NUCLEOTIDE SEQUENCE [LARGE SCALE GENOMIC DNA]</scope>
    <source>
        <strain evidence="3">BB10</strain>
    </source>
</reference>
<name>A0A252F2G9_9FIRM</name>
<dbReference type="OrthoDB" id="9773039at2"/>
<evidence type="ECO:0008006" key="5">
    <source>
        <dbReference type="Google" id="ProtNLM"/>
    </source>
</evidence>
<dbReference type="PANTHER" id="PTHR30388:SF6">
    <property type="entry name" value="XANTHINE DEHYDROGENASE SUBUNIT A-RELATED"/>
    <property type="match status" value="1"/>
</dbReference>
<proteinExistence type="predicted"/>
<organism evidence="3 4">
    <name type="scientific">Butyricicoccus porcorum</name>
    <dbReference type="NCBI Taxonomy" id="1945634"/>
    <lineage>
        <taxon>Bacteria</taxon>
        <taxon>Bacillati</taxon>
        <taxon>Bacillota</taxon>
        <taxon>Clostridia</taxon>
        <taxon>Eubacteriales</taxon>
        <taxon>Butyricicoccaceae</taxon>
        <taxon>Butyricicoccus</taxon>
    </lineage>
</organism>
<evidence type="ECO:0000259" key="2">
    <source>
        <dbReference type="Pfam" id="PF13478"/>
    </source>
</evidence>
<evidence type="ECO:0000313" key="4">
    <source>
        <dbReference type="Proteomes" id="UP000194903"/>
    </source>
</evidence>
<evidence type="ECO:0000313" key="3">
    <source>
        <dbReference type="EMBL" id="OUM19976.1"/>
    </source>
</evidence>
<comment type="caution">
    <text evidence="3">The sequence shown here is derived from an EMBL/GenBank/DDBJ whole genome shotgun (WGS) entry which is preliminary data.</text>
</comment>
<dbReference type="Proteomes" id="UP000194903">
    <property type="component" value="Unassembled WGS sequence"/>
</dbReference>